<dbReference type="InterPro" id="IPR036955">
    <property type="entry name" value="AP2/ERF_dom_sf"/>
</dbReference>
<evidence type="ECO:0000256" key="5">
    <source>
        <dbReference type="ARBA" id="ARBA00023159"/>
    </source>
</evidence>
<evidence type="ECO:0000256" key="4">
    <source>
        <dbReference type="ARBA" id="ARBA00023125"/>
    </source>
</evidence>
<dbReference type="GO" id="GO:0000976">
    <property type="term" value="F:transcription cis-regulatory region binding"/>
    <property type="evidence" value="ECO:0007669"/>
    <property type="project" value="UniProtKB-ARBA"/>
</dbReference>
<keyword evidence="3" id="KW-0805">Transcription regulation</keyword>
<evidence type="ECO:0000256" key="3">
    <source>
        <dbReference type="ARBA" id="ARBA00023015"/>
    </source>
</evidence>
<keyword evidence="6" id="KW-0804">Transcription</keyword>
<dbReference type="InterPro" id="IPR016177">
    <property type="entry name" value="DNA-bd_dom_sf"/>
</dbReference>
<dbReference type="AlphaFoldDB" id="A0A200QN84"/>
<dbReference type="GO" id="GO:0003700">
    <property type="term" value="F:DNA-binding transcription factor activity"/>
    <property type="evidence" value="ECO:0007669"/>
    <property type="project" value="InterPro"/>
</dbReference>
<dbReference type="Gene3D" id="3.30.730.10">
    <property type="entry name" value="AP2/ERF domain"/>
    <property type="match status" value="1"/>
</dbReference>
<dbReference type="PANTHER" id="PTHR31190:SF499">
    <property type="entry name" value="ETHYLENE-RESPONSIVE TRANSCRIPTION FACTOR ERF105"/>
    <property type="match status" value="1"/>
</dbReference>
<comment type="subcellular location">
    <subcellularLocation>
        <location evidence="1">Nucleus</location>
    </subcellularLocation>
</comment>
<dbReference type="OMA" id="RKPAMSN"/>
<dbReference type="SMART" id="SM00380">
    <property type="entry name" value="AP2"/>
    <property type="match status" value="1"/>
</dbReference>
<name>A0A200QN84_MACCD</name>
<keyword evidence="7" id="KW-0539">Nucleus</keyword>
<evidence type="ECO:0000256" key="6">
    <source>
        <dbReference type="ARBA" id="ARBA00023163"/>
    </source>
</evidence>
<dbReference type="PRINTS" id="PR00367">
    <property type="entry name" value="ETHRSPELEMNT"/>
</dbReference>
<dbReference type="FunFam" id="3.30.730.10:FF:000001">
    <property type="entry name" value="Ethylene-responsive transcription factor 2"/>
    <property type="match status" value="1"/>
</dbReference>
<keyword evidence="5" id="KW-0010">Activator</keyword>
<dbReference type="PROSITE" id="PS51032">
    <property type="entry name" value="AP2_ERF"/>
    <property type="match status" value="1"/>
</dbReference>
<gene>
    <name evidence="9" type="ORF">BVC80_747g16</name>
</gene>
<accession>A0A200QN84</accession>
<evidence type="ECO:0000313" key="9">
    <source>
        <dbReference type="EMBL" id="OVA11892.1"/>
    </source>
</evidence>
<keyword evidence="2" id="KW-0936">Ethylene signaling pathway</keyword>
<sequence length="356" mass="40101">MATQDEASALDLIRQHLLGDFASLESFLNEISRNDSISGQKSEVSLASHSDSLCSETEISSVSSISEVKNDIFNFDFQSSLCSNSFLSEQSFDFLKFEPDNKSDEQFEFFSNPISFNKNENDYSRFESTPQISDSILNSETSSESMSFITDSRRPSLKISVPPVNKPTDWMNFTGETKPIVVVPTVTEQRTSDSGDKRKYRGVRQRPWGKFAAEIRDPSRKGSRVWLGTFETAIDAAKAYDRAAFKMRGSKAILNFPLEAGKSSDETINNTCRKRRREIETEQEEIKPIIKREKSPESDIMKPSNYSSVVQANCPLTPSNWTSIWENVDVNGVFNVPLLSPLSLHPPFGYSQLMVI</sequence>
<dbReference type="SUPFAM" id="SSF54171">
    <property type="entry name" value="DNA-binding domain"/>
    <property type="match status" value="1"/>
</dbReference>
<dbReference type="Pfam" id="PF00847">
    <property type="entry name" value="AP2"/>
    <property type="match status" value="1"/>
</dbReference>
<dbReference type="Proteomes" id="UP000195402">
    <property type="component" value="Unassembled WGS sequence"/>
</dbReference>
<feature type="domain" description="AP2/ERF" evidence="8">
    <location>
        <begin position="199"/>
        <end position="257"/>
    </location>
</feature>
<evidence type="ECO:0000313" key="10">
    <source>
        <dbReference type="Proteomes" id="UP000195402"/>
    </source>
</evidence>
<comment type="caution">
    <text evidence="9">The sequence shown here is derived from an EMBL/GenBank/DDBJ whole genome shotgun (WGS) entry which is preliminary data.</text>
</comment>
<dbReference type="GO" id="GO:0005634">
    <property type="term" value="C:nucleus"/>
    <property type="evidence" value="ECO:0007669"/>
    <property type="project" value="UniProtKB-SubCell"/>
</dbReference>
<dbReference type="FunCoup" id="A0A200QN84">
    <property type="interactions" value="56"/>
</dbReference>
<keyword evidence="4" id="KW-0238">DNA-binding</keyword>
<evidence type="ECO:0000256" key="2">
    <source>
        <dbReference type="ARBA" id="ARBA00022745"/>
    </source>
</evidence>
<dbReference type="STRING" id="56857.A0A200QN84"/>
<evidence type="ECO:0000256" key="7">
    <source>
        <dbReference type="ARBA" id="ARBA00023242"/>
    </source>
</evidence>
<dbReference type="InterPro" id="IPR001471">
    <property type="entry name" value="AP2/ERF_dom"/>
</dbReference>
<dbReference type="InterPro" id="IPR044808">
    <property type="entry name" value="ERF_plant"/>
</dbReference>
<protein>
    <submittedName>
        <fullName evidence="9">AP2/ERF domain</fullName>
    </submittedName>
</protein>
<dbReference type="GO" id="GO:0006950">
    <property type="term" value="P:response to stress"/>
    <property type="evidence" value="ECO:0007669"/>
    <property type="project" value="UniProtKB-ARBA"/>
</dbReference>
<dbReference type="PANTHER" id="PTHR31190">
    <property type="entry name" value="DNA-BINDING DOMAIN"/>
    <property type="match status" value="1"/>
</dbReference>
<evidence type="ECO:0000259" key="8">
    <source>
        <dbReference type="PROSITE" id="PS51032"/>
    </source>
</evidence>
<dbReference type="OrthoDB" id="674504at2759"/>
<dbReference type="CDD" id="cd00018">
    <property type="entry name" value="AP2"/>
    <property type="match status" value="1"/>
</dbReference>
<keyword evidence="10" id="KW-1185">Reference proteome</keyword>
<proteinExistence type="predicted"/>
<dbReference type="GO" id="GO:0009873">
    <property type="term" value="P:ethylene-activated signaling pathway"/>
    <property type="evidence" value="ECO:0007669"/>
    <property type="project" value="UniProtKB-KW"/>
</dbReference>
<dbReference type="InParanoid" id="A0A200QN84"/>
<organism evidence="9 10">
    <name type="scientific">Macleaya cordata</name>
    <name type="common">Five-seeded plume-poppy</name>
    <name type="synonym">Bocconia cordata</name>
    <dbReference type="NCBI Taxonomy" id="56857"/>
    <lineage>
        <taxon>Eukaryota</taxon>
        <taxon>Viridiplantae</taxon>
        <taxon>Streptophyta</taxon>
        <taxon>Embryophyta</taxon>
        <taxon>Tracheophyta</taxon>
        <taxon>Spermatophyta</taxon>
        <taxon>Magnoliopsida</taxon>
        <taxon>Ranunculales</taxon>
        <taxon>Papaveraceae</taxon>
        <taxon>Papaveroideae</taxon>
        <taxon>Macleaya</taxon>
    </lineage>
</organism>
<evidence type="ECO:0000256" key="1">
    <source>
        <dbReference type="ARBA" id="ARBA00004123"/>
    </source>
</evidence>
<reference evidence="9 10" key="1">
    <citation type="journal article" date="2017" name="Mol. Plant">
        <title>The Genome of Medicinal Plant Macleaya cordata Provides New Insights into Benzylisoquinoline Alkaloids Metabolism.</title>
        <authorList>
            <person name="Liu X."/>
            <person name="Liu Y."/>
            <person name="Huang P."/>
            <person name="Ma Y."/>
            <person name="Qing Z."/>
            <person name="Tang Q."/>
            <person name="Cao H."/>
            <person name="Cheng P."/>
            <person name="Zheng Y."/>
            <person name="Yuan Z."/>
            <person name="Zhou Y."/>
            <person name="Liu J."/>
            <person name="Tang Z."/>
            <person name="Zhuo Y."/>
            <person name="Zhang Y."/>
            <person name="Yu L."/>
            <person name="Huang J."/>
            <person name="Yang P."/>
            <person name="Peng Q."/>
            <person name="Zhang J."/>
            <person name="Jiang W."/>
            <person name="Zhang Z."/>
            <person name="Lin K."/>
            <person name="Ro D.K."/>
            <person name="Chen X."/>
            <person name="Xiong X."/>
            <person name="Shang Y."/>
            <person name="Huang S."/>
            <person name="Zeng J."/>
        </authorList>
    </citation>
    <scope>NUCLEOTIDE SEQUENCE [LARGE SCALE GENOMIC DNA]</scope>
    <source>
        <strain evidence="10">cv. BLH2017</strain>
        <tissue evidence="9">Root</tissue>
    </source>
</reference>
<dbReference type="EMBL" id="MVGT01001489">
    <property type="protein sequence ID" value="OVA11892.1"/>
    <property type="molecule type" value="Genomic_DNA"/>
</dbReference>